<feature type="compositionally biased region" description="Basic and acidic residues" evidence="1">
    <location>
        <begin position="400"/>
        <end position="482"/>
    </location>
</feature>
<proteinExistence type="predicted"/>
<dbReference type="InterPro" id="IPR011042">
    <property type="entry name" value="6-blade_b-propeller_TolB-like"/>
</dbReference>
<evidence type="ECO:0000313" key="3">
    <source>
        <dbReference type="EMBL" id="TWJ15164.1"/>
    </source>
</evidence>
<protein>
    <submittedName>
        <fullName evidence="3">Uncharacterized protein</fullName>
    </submittedName>
</protein>
<feature type="region of interest" description="Disordered" evidence="1">
    <location>
        <begin position="310"/>
        <end position="332"/>
    </location>
</feature>
<keyword evidence="2" id="KW-0812">Transmembrane</keyword>
<dbReference type="SUPFAM" id="SSF63829">
    <property type="entry name" value="Calcium-dependent phosphotriesterase"/>
    <property type="match status" value="1"/>
</dbReference>
<evidence type="ECO:0000256" key="2">
    <source>
        <dbReference type="SAM" id="Phobius"/>
    </source>
</evidence>
<reference evidence="3 4" key="1">
    <citation type="journal article" date="2013" name="Stand. Genomic Sci.">
        <title>Genomic Encyclopedia of Type Strains, Phase I: The one thousand microbial genomes (KMG-I) project.</title>
        <authorList>
            <person name="Kyrpides N.C."/>
            <person name="Woyke T."/>
            <person name="Eisen J.A."/>
            <person name="Garrity G."/>
            <person name="Lilburn T.G."/>
            <person name="Beck B.J."/>
            <person name="Whitman W.B."/>
            <person name="Hugenholtz P."/>
            <person name="Klenk H.P."/>
        </authorList>
    </citation>
    <scope>NUCLEOTIDE SEQUENCE [LARGE SCALE GENOMIC DNA]</scope>
    <source>
        <strain evidence="3 4">DSM 45044</strain>
    </source>
</reference>
<dbReference type="AlphaFoldDB" id="A0A562VBB2"/>
<keyword evidence="2" id="KW-1133">Transmembrane helix</keyword>
<comment type="caution">
    <text evidence="3">The sequence shown here is derived from an EMBL/GenBank/DDBJ whole genome shotgun (WGS) entry which is preliminary data.</text>
</comment>
<feature type="region of interest" description="Disordered" evidence="1">
    <location>
        <begin position="376"/>
        <end position="535"/>
    </location>
</feature>
<dbReference type="EMBL" id="VLLL01000005">
    <property type="protein sequence ID" value="TWJ15164.1"/>
    <property type="molecule type" value="Genomic_DNA"/>
</dbReference>
<feature type="compositionally biased region" description="Basic and acidic residues" evidence="1">
    <location>
        <begin position="492"/>
        <end position="511"/>
    </location>
</feature>
<evidence type="ECO:0000256" key="1">
    <source>
        <dbReference type="SAM" id="MobiDB-lite"/>
    </source>
</evidence>
<gene>
    <name evidence="3" type="ORF">LX16_0863</name>
</gene>
<sequence>MQHGGITGVTLRAATAATLTGIIMASVIPGQSAAEEPAAGEKICDVAEQGLGELSGLAAVGDGYYAVGDGTVDSEQTDVYQLDAECNVTGVVTAFLNPADPEDLAVDADGMIWVADIGDNTGSRSTAAIHLFDTGGNGTTYRFTYPDGPHDAEAMLLPPDGVPIFVSKGLGESTFYRATAPLDPNNPDGGQLENIGSWSIDATETPGGPSELDGVPLGAAPSMLVTGGAVSPEGDRVVLRTYTDAYEWPVSDGDVAAALTGDTEPVVTPLPDEPQGEAITFDGDGGYVTASEGTTAADGTFTAAQMWRYQPATPGDAGDDAAQDEAAEEAPDKSFISSVIDTLGVDGILWVIAGVGVVGAAMFGYGLYVIIRARKRRKAGATEDPPTGGTGRPGYADEGPYDRGGPDDRGYRDDRGHHPSHDDDPRYDDRGYHDPRYDDRGHRDDPDPRYDDRDLPYHDDRRGGPPPHPRDAPPHHPGRNADDGLSGGRLFEPVRRHDDEFRDWPHRRPDADGDPYGGPGDYPPDDGRGTVYGGR</sequence>
<feature type="transmembrane region" description="Helical" evidence="2">
    <location>
        <begin position="347"/>
        <end position="371"/>
    </location>
</feature>
<keyword evidence="2" id="KW-0472">Membrane</keyword>
<organism evidence="3 4">
    <name type="scientific">Stackebrandtia albiflava</name>
    <dbReference type="NCBI Taxonomy" id="406432"/>
    <lineage>
        <taxon>Bacteria</taxon>
        <taxon>Bacillati</taxon>
        <taxon>Actinomycetota</taxon>
        <taxon>Actinomycetes</taxon>
        <taxon>Glycomycetales</taxon>
        <taxon>Glycomycetaceae</taxon>
        <taxon>Stackebrandtia</taxon>
    </lineage>
</organism>
<dbReference type="OrthoDB" id="9801244at2"/>
<accession>A0A562VBB2</accession>
<dbReference type="Gene3D" id="2.120.10.30">
    <property type="entry name" value="TolB, C-terminal domain"/>
    <property type="match status" value="1"/>
</dbReference>
<keyword evidence="4" id="KW-1185">Reference proteome</keyword>
<evidence type="ECO:0000313" key="4">
    <source>
        <dbReference type="Proteomes" id="UP000321617"/>
    </source>
</evidence>
<feature type="compositionally biased region" description="Acidic residues" evidence="1">
    <location>
        <begin position="317"/>
        <end position="329"/>
    </location>
</feature>
<dbReference type="RefSeq" id="WP_147133409.1">
    <property type="nucleotide sequence ID" value="NZ_BAABIJ010000001.1"/>
</dbReference>
<dbReference type="Proteomes" id="UP000321617">
    <property type="component" value="Unassembled WGS sequence"/>
</dbReference>
<name>A0A562VBB2_9ACTN</name>